<evidence type="ECO:0000256" key="1">
    <source>
        <dbReference type="SAM" id="SignalP"/>
    </source>
</evidence>
<dbReference type="RefSeq" id="WP_186946439.1">
    <property type="nucleotide sequence ID" value="NZ_JACOGF010000003.1"/>
</dbReference>
<dbReference type="Proteomes" id="UP000650424">
    <property type="component" value="Unassembled WGS sequence"/>
</dbReference>
<evidence type="ECO:0000313" key="3">
    <source>
        <dbReference type="EMBL" id="MBC3917193.1"/>
    </source>
</evidence>
<proteinExistence type="predicted"/>
<organism evidence="3 4">
    <name type="scientific">Undibacterium hunanense</name>
    <dbReference type="NCBI Taxonomy" id="2762292"/>
    <lineage>
        <taxon>Bacteria</taxon>
        <taxon>Pseudomonadati</taxon>
        <taxon>Pseudomonadota</taxon>
        <taxon>Betaproteobacteria</taxon>
        <taxon>Burkholderiales</taxon>
        <taxon>Oxalobacteraceae</taxon>
        <taxon>Undibacterium</taxon>
    </lineage>
</organism>
<gene>
    <name evidence="3" type="ORF">H8L32_06875</name>
</gene>
<feature type="signal peptide" evidence="1">
    <location>
        <begin position="1"/>
        <end position="33"/>
    </location>
</feature>
<name>A0ABR6ZMS5_9BURK</name>
<dbReference type="GO" id="GO:0008168">
    <property type="term" value="F:methyltransferase activity"/>
    <property type="evidence" value="ECO:0007669"/>
    <property type="project" value="UniProtKB-KW"/>
</dbReference>
<evidence type="ECO:0000259" key="2">
    <source>
        <dbReference type="Pfam" id="PF19763"/>
    </source>
</evidence>
<dbReference type="InterPro" id="IPR046217">
    <property type="entry name" value="DUF6250"/>
</dbReference>
<protein>
    <submittedName>
        <fullName evidence="3">Methyltransferase</fullName>
    </submittedName>
</protein>
<keyword evidence="3" id="KW-0808">Transferase</keyword>
<keyword evidence="4" id="KW-1185">Reference proteome</keyword>
<dbReference type="Gene3D" id="2.60.120.200">
    <property type="match status" value="1"/>
</dbReference>
<keyword evidence="3" id="KW-0489">Methyltransferase</keyword>
<feature type="domain" description="DUF6250" evidence="2">
    <location>
        <begin position="83"/>
        <end position="242"/>
    </location>
</feature>
<sequence length="248" mass="28515">MFHLQTVSRPACKITAVVIAVVVAMVSALPAVAQSSEATCSLWGRAGKLIYQDDFDKDLRQWQVESADTKNSDISVANHQLLIDAAKGATVWFKQKLSGDILIRYTRRVVMEQGRNDRLSDLNQFWMATDPRNQNIFTRKGVFEQYDDLRLYYAGIGGNTNTTTRFRKYQGNGERSLLTELNERDTLLQANRDYVIETTVYQGCTRVLVDGKVFFSYRDKDALRDGYFGFRTTQSRQQVRDFKIYQLE</sequence>
<reference evidence="3 4" key="1">
    <citation type="submission" date="2020-08" db="EMBL/GenBank/DDBJ databases">
        <title>Novel species isolated from subtropical streams in China.</title>
        <authorList>
            <person name="Lu H."/>
        </authorList>
    </citation>
    <scope>NUCLEOTIDE SEQUENCE [LARGE SCALE GENOMIC DNA]</scope>
    <source>
        <strain evidence="3 4">CY18W</strain>
    </source>
</reference>
<accession>A0ABR6ZMS5</accession>
<keyword evidence="1" id="KW-0732">Signal</keyword>
<feature type="chain" id="PRO_5045950464" evidence="1">
    <location>
        <begin position="34"/>
        <end position="248"/>
    </location>
</feature>
<dbReference type="EMBL" id="JACOGF010000003">
    <property type="protein sequence ID" value="MBC3917193.1"/>
    <property type="molecule type" value="Genomic_DNA"/>
</dbReference>
<dbReference type="GO" id="GO:0032259">
    <property type="term" value="P:methylation"/>
    <property type="evidence" value="ECO:0007669"/>
    <property type="project" value="UniProtKB-KW"/>
</dbReference>
<comment type="caution">
    <text evidence="3">The sequence shown here is derived from an EMBL/GenBank/DDBJ whole genome shotgun (WGS) entry which is preliminary data.</text>
</comment>
<evidence type="ECO:0000313" key="4">
    <source>
        <dbReference type="Proteomes" id="UP000650424"/>
    </source>
</evidence>
<dbReference type="Pfam" id="PF19763">
    <property type="entry name" value="DUF6250"/>
    <property type="match status" value="1"/>
</dbReference>